<dbReference type="AlphaFoldDB" id="A0A4Y2LH12"/>
<reference evidence="2 3" key="1">
    <citation type="journal article" date="2019" name="Sci. Rep.">
        <title>Orb-weaving spider Araneus ventricosus genome elucidates the spidroin gene catalogue.</title>
        <authorList>
            <person name="Kono N."/>
            <person name="Nakamura H."/>
            <person name="Ohtoshi R."/>
            <person name="Moran D.A.P."/>
            <person name="Shinohara A."/>
            <person name="Yoshida Y."/>
            <person name="Fujiwara M."/>
            <person name="Mori M."/>
            <person name="Tomita M."/>
            <person name="Arakawa K."/>
        </authorList>
    </citation>
    <scope>NUCLEOTIDE SEQUENCE [LARGE SCALE GENOMIC DNA]</scope>
</reference>
<accession>A0A4Y2LH12</accession>
<dbReference type="EMBL" id="BGPR01005841">
    <property type="protein sequence ID" value="GBN13902.1"/>
    <property type="molecule type" value="Genomic_DNA"/>
</dbReference>
<sequence>MTKKTIELAPPPPPCFSTTPGRGRLTHDDKFKMQNAHIHGGSPMESSFGPQSVGVARKFGEGVPAHVSSSLSDRGSKLRGPYLNSPLVASKQDINLI</sequence>
<name>A0A4Y2LH12_ARAVE</name>
<feature type="region of interest" description="Disordered" evidence="1">
    <location>
        <begin position="64"/>
        <end position="84"/>
    </location>
</feature>
<evidence type="ECO:0000313" key="2">
    <source>
        <dbReference type="EMBL" id="GBN13902.1"/>
    </source>
</evidence>
<dbReference type="Proteomes" id="UP000499080">
    <property type="component" value="Unassembled WGS sequence"/>
</dbReference>
<comment type="caution">
    <text evidence="2">The sequence shown here is derived from an EMBL/GenBank/DDBJ whole genome shotgun (WGS) entry which is preliminary data.</text>
</comment>
<evidence type="ECO:0000313" key="3">
    <source>
        <dbReference type="Proteomes" id="UP000499080"/>
    </source>
</evidence>
<gene>
    <name evidence="2" type="ORF">AVEN_262505_1</name>
</gene>
<protein>
    <submittedName>
        <fullName evidence="2">Uncharacterized protein</fullName>
    </submittedName>
</protein>
<feature type="region of interest" description="Disordered" evidence="1">
    <location>
        <begin position="1"/>
        <end position="23"/>
    </location>
</feature>
<proteinExistence type="predicted"/>
<keyword evidence="3" id="KW-1185">Reference proteome</keyword>
<evidence type="ECO:0000256" key="1">
    <source>
        <dbReference type="SAM" id="MobiDB-lite"/>
    </source>
</evidence>
<organism evidence="2 3">
    <name type="scientific">Araneus ventricosus</name>
    <name type="common">Orbweaver spider</name>
    <name type="synonym">Epeira ventricosa</name>
    <dbReference type="NCBI Taxonomy" id="182803"/>
    <lineage>
        <taxon>Eukaryota</taxon>
        <taxon>Metazoa</taxon>
        <taxon>Ecdysozoa</taxon>
        <taxon>Arthropoda</taxon>
        <taxon>Chelicerata</taxon>
        <taxon>Arachnida</taxon>
        <taxon>Araneae</taxon>
        <taxon>Araneomorphae</taxon>
        <taxon>Entelegynae</taxon>
        <taxon>Araneoidea</taxon>
        <taxon>Araneidae</taxon>
        <taxon>Araneus</taxon>
    </lineage>
</organism>